<feature type="domain" description="UBX" evidence="2">
    <location>
        <begin position="358"/>
        <end position="425"/>
    </location>
</feature>
<evidence type="ECO:0000256" key="1">
    <source>
        <dbReference type="SAM" id="MobiDB-lite"/>
    </source>
</evidence>
<dbReference type="CDD" id="cd16118">
    <property type="entry name" value="UBX2_UBXN9"/>
    <property type="match status" value="1"/>
</dbReference>
<accession>H2XR59</accession>
<feature type="region of interest" description="Disordered" evidence="1">
    <location>
        <begin position="162"/>
        <end position="238"/>
    </location>
</feature>
<dbReference type="OMA" id="APKYDWG"/>
<protein>
    <recommendedName>
        <fullName evidence="6">UBX domain-containing protein</fullName>
    </recommendedName>
</protein>
<dbReference type="Pfam" id="PF00789">
    <property type="entry name" value="UBX"/>
    <property type="match status" value="1"/>
</dbReference>
<dbReference type="STRING" id="7719.ENSCINP00000032143"/>
<sequence>SVVVLCLSGRRRTVKFTPNFTIVQILEEVCKKENLDPACHELRNGRSVVDRSLPWRYTNLPNNAKLELFESKQTEGVSDVRIAVQLDNGHRLQGTFSSPSTLLAIVQNFSEEIKKQLPEEHLKTPSVVYMRQEITGEELLSKSTLRQLGIVKGSALLRLSYKEQEASTSDQSSSHKSSDPPPSCSSQPPVVEKKSSEPKVFKNSDDLKNINKEDAPKPASPSDPPITENSSVSSMSVGSVYKSTSDASMMSLPDIVSDPDTADVKEQPSTSKVKRKQETPKISPKNNKTFLNPRTYIPNHNIFLLYLDEEVDDKFFEVTVEDVRNMMADLQQERKKHESKELLTEEIRKARRLEKASKYPKVIVRVIFPSRHVLQAMFNPLETMKELYAIVEEHVSQSFYLYTSPPKEILKDKTVTLFEAGFAPAARVYISANASSTQLLQESSLEKLEDADVANMSLACVFKIPNKTTAATSKNKEEKLKKFLKIGKS</sequence>
<dbReference type="PANTHER" id="PTHR46467">
    <property type="entry name" value="TETHER CONTAINING UBX DOMAIN FOR GLUT4"/>
    <property type="match status" value="1"/>
</dbReference>
<dbReference type="GO" id="GO:0012506">
    <property type="term" value="C:vesicle membrane"/>
    <property type="evidence" value="ECO:0000318"/>
    <property type="project" value="GO_Central"/>
</dbReference>
<dbReference type="InterPro" id="IPR029071">
    <property type="entry name" value="Ubiquitin-like_domsf"/>
</dbReference>
<dbReference type="GeneTree" id="ENSGT00940000156853"/>
<dbReference type="CDD" id="cd16105">
    <property type="entry name" value="Ubl_ASPSCR1_like"/>
    <property type="match status" value="1"/>
</dbReference>
<evidence type="ECO:0000259" key="3">
    <source>
        <dbReference type="Pfam" id="PF11470"/>
    </source>
</evidence>
<name>H2XR59_CIOIN</name>
<dbReference type="FunCoup" id="H2XR59">
    <property type="interactions" value="93"/>
</dbReference>
<organism evidence="4 5">
    <name type="scientific">Ciona intestinalis</name>
    <name type="common">Transparent sea squirt</name>
    <name type="synonym">Ascidia intestinalis</name>
    <dbReference type="NCBI Taxonomy" id="7719"/>
    <lineage>
        <taxon>Eukaryota</taxon>
        <taxon>Metazoa</taxon>
        <taxon>Chordata</taxon>
        <taxon>Tunicata</taxon>
        <taxon>Ascidiacea</taxon>
        <taxon>Phlebobranchia</taxon>
        <taxon>Cionidae</taxon>
        <taxon>Ciona</taxon>
    </lineage>
</organism>
<dbReference type="HOGENOM" id="CLU_025227_0_0_1"/>
<dbReference type="Gene3D" id="3.10.20.90">
    <property type="entry name" value="Phosphatidylinositol 3-kinase Catalytic Subunit, Chain A, domain 1"/>
    <property type="match status" value="3"/>
</dbReference>
<dbReference type="EMBL" id="EAAA01001506">
    <property type="status" value="NOT_ANNOTATED_CDS"/>
    <property type="molecule type" value="Genomic_DNA"/>
</dbReference>
<evidence type="ECO:0000259" key="2">
    <source>
        <dbReference type="Pfam" id="PF00789"/>
    </source>
</evidence>
<dbReference type="Pfam" id="PF11470">
    <property type="entry name" value="TUG-UBL1"/>
    <property type="match status" value="1"/>
</dbReference>
<dbReference type="GO" id="GO:0005737">
    <property type="term" value="C:cytoplasm"/>
    <property type="evidence" value="ECO:0000318"/>
    <property type="project" value="GO_Central"/>
</dbReference>
<dbReference type="Ensembl" id="ENSCINT00000034025.1">
    <property type="protein sequence ID" value="ENSCINP00000032143.1"/>
    <property type="gene ID" value="ENSCING00000021165.1"/>
</dbReference>
<dbReference type="InterPro" id="IPR001012">
    <property type="entry name" value="UBX_dom"/>
</dbReference>
<evidence type="ECO:0000313" key="4">
    <source>
        <dbReference type="Ensembl" id="ENSCINP00000032143.1"/>
    </source>
</evidence>
<dbReference type="PANTHER" id="PTHR46467:SF1">
    <property type="entry name" value="TETHER CONTAINING UBX DOMAIN FOR GLUT4"/>
    <property type="match status" value="1"/>
</dbReference>
<dbReference type="AlphaFoldDB" id="H2XR59"/>
<reference evidence="5" key="1">
    <citation type="journal article" date="2002" name="Science">
        <title>The draft genome of Ciona intestinalis: insights into chordate and vertebrate origins.</title>
        <authorList>
            <person name="Dehal P."/>
            <person name="Satou Y."/>
            <person name="Campbell R.K."/>
            <person name="Chapman J."/>
            <person name="Degnan B."/>
            <person name="De Tomaso A."/>
            <person name="Davidson B."/>
            <person name="Di Gregorio A."/>
            <person name="Gelpke M."/>
            <person name="Goodstein D.M."/>
            <person name="Harafuji N."/>
            <person name="Hastings K.E."/>
            <person name="Ho I."/>
            <person name="Hotta K."/>
            <person name="Huang W."/>
            <person name="Kawashima T."/>
            <person name="Lemaire P."/>
            <person name="Martinez D."/>
            <person name="Meinertzhagen I.A."/>
            <person name="Necula S."/>
            <person name="Nonaka M."/>
            <person name="Putnam N."/>
            <person name="Rash S."/>
            <person name="Saiga H."/>
            <person name="Satake M."/>
            <person name="Terry A."/>
            <person name="Yamada L."/>
            <person name="Wang H.G."/>
            <person name="Awazu S."/>
            <person name="Azumi K."/>
            <person name="Boore J."/>
            <person name="Branno M."/>
            <person name="Chin-Bow S."/>
            <person name="DeSantis R."/>
            <person name="Doyle S."/>
            <person name="Francino P."/>
            <person name="Keys D.N."/>
            <person name="Haga S."/>
            <person name="Hayashi H."/>
            <person name="Hino K."/>
            <person name="Imai K.S."/>
            <person name="Inaba K."/>
            <person name="Kano S."/>
            <person name="Kobayashi K."/>
            <person name="Kobayashi M."/>
            <person name="Lee B.I."/>
            <person name="Makabe K.W."/>
            <person name="Manohar C."/>
            <person name="Matassi G."/>
            <person name="Medina M."/>
            <person name="Mochizuki Y."/>
            <person name="Mount S."/>
            <person name="Morishita T."/>
            <person name="Miura S."/>
            <person name="Nakayama A."/>
            <person name="Nishizaka S."/>
            <person name="Nomoto H."/>
            <person name="Ohta F."/>
            <person name="Oishi K."/>
            <person name="Rigoutsos I."/>
            <person name="Sano M."/>
            <person name="Sasaki A."/>
            <person name="Sasakura Y."/>
            <person name="Shoguchi E."/>
            <person name="Shin-i T."/>
            <person name="Spagnuolo A."/>
            <person name="Stainier D."/>
            <person name="Suzuki M.M."/>
            <person name="Tassy O."/>
            <person name="Takatori N."/>
            <person name="Tokuoka M."/>
            <person name="Yagi K."/>
            <person name="Yoshizaki F."/>
            <person name="Wada S."/>
            <person name="Zhang C."/>
            <person name="Hyatt P.D."/>
            <person name="Larimer F."/>
            <person name="Detter C."/>
            <person name="Doggett N."/>
            <person name="Glavina T."/>
            <person name="Hawkins T."/>
            <person name="Richardson P."/>
            <person name="Lucas S."/>
            <person name="Kohara Y."/>
            <person name="Levine M."/>
            <person name="Satoh N."/>
            <person name="Rokhsar D.S."/>
        </authorList>
    </citation>
    <scope>NUCLEOTIDE SEQUENCE [LARGE SCALE GENOMIC DNA]</scope>
</reference>
<dbReference type="SUPFAM" id="SSF54236">
    <property type="entry name" value="Ubiquitin-like"/>
    <property type="match status" value="2"/>
</dbReference>
<dbReference type="Proteomes" id="UP000008144">
    <property type="component" value="Chromosome 2"/>
</dbReference>
<dbReference type="InterPro" id="IPR021569">
    <property type="entry name" value="TUG-UBL1"/>
</dbReference>
<reference evidence="4" key="4">
    <citation type="submission" date="2025-09" db="UniProtKB">
        <authorList>
            <consortium name="Ensembl"/>
        </authorList>
    </citation>
    <scope>IDENTIFICATION</scope>
</reference>
<feature type="domain" description="TUG ubiquitin-like" evidence="3">
    <location>
        <begin position="6"/>
        <end position="68"/>
    </location>
</feature>
<reference evidence="4" key="2">
    <citation type="journal article" date="2008" name="Genome Biol.">
        <title>Improved genome assembly and evidence-based global gene model set for the chordate Ciona intestinalis: new insight into intron and operon populations.</title>
        <authorList>
            <person name="Satou Y."/>
            <person name="Mineta K."/>
            <person name="Ogasawara M."/>
            <person name="Sasakura Y."/>
            <person name="Shoguchi E."/>
            <person name="Ueno K."/>
            <person name="Yamada L."/>
            <person name="Matsumoto J."/>
            <person name="Wasserscheid J."/>
            <person name="Dewar K."/>
            <person name="Wiley G.B."/>
            <person name="Macmil S.L."/>
            <person name="Roe B.A."/>
            <person name="Zeller R.W."/>
            <person name="Hastings K.E."/>
            <person name="Lemaire P."/>
            <person name="Lindquist E."/>
            <person name="Endo T."/>
            <person name="Hotta K."/>
            <person name="Inaba K."/>
        </authorList>
    </citation>
    <scope>NUCLEOTIDE SEQUENCE [LARGE SCALE GENOMIC DNA]</scope>
    <source>
        <strain evidence="4">wild type</strain>
    </source>
</reference>
<dbReference type="InterPro" id="IPR059238">
    <property type="entry name" value="UBX1_UBXN9"/>
</dbReference>
<evidence type="ECO:0008006" key="6">
    <source>
        <dbReference type="Google" id="ProtNLM"/>
    </source>
</evidence>
<dbReference type="GO" id="GO:0042593">
    <property type="term" value="P:glucose homeostasis"/>
    <property type="evidence" value="ECO:0000318"/>
    <property type="project" value="GO_Central"/>
</dbReference>
<feature type="region of interest" description="Disordered" evidence="1">
    <location>
        <begin position="250"/>
        <end position="290"/>
    </location>
</feature>
<dbReference type="GO" id="GO:0005634">
    <property type="term" value="C:nucleus"/>
    <property type="evidence" value="ECO:0000318"/>
    <property type="project" value="GO_Central"/>
</dbReference>
<proteinExistence type="predicted"/>
<reference evidence="4" key="3">
    <citation type="submission" date="2025-08" db="UniProtKB">
        <authorList>
            <consortium name="Ensembl"/>
        </authorList>
    </citation>
    <scope>IDENTIFICATION</scope>
</reference>
<keyword evidence="5" id="KW-1185">Reference proteome</keyword>
<dbReference type="InParanoid" id="H2XR59"/>
<dbReference type="GO" id="GO:0006886">
    <property type="term" value="P:intracellular protein transport"/>
    <property type="evidence" value="ECO:0000318"/>
    <property type="project" value="GO_Central"/>
</dbReference>
<evidence type="ECO:0000313" key="5">
    <source>
        <dbReference type="Proteomes" id="UP000008144"/>
    </source>
</evidence>
<feature type="compositionally biased region" description="Basic and acidic residues" evidence="1">
    <location>
        <begin position="191"/>
        <end position="216"/>
    </location>
</feature>
<dbReference type="CDD" id="cd17075">
    <property type="entry name" value="UBX1_UBXN9"/>
    <property type="match status" value="1"/>
</dbReference>